<dbReference type="OrthoDB" id="4555598at2"/>
<dbReference type="PROSITE" id="PS51257">
    <property type="entry name" value="PROKAR_LIPOPROTEIN"/>
    <property type="match status" value="1"/>
</dbReference>
<evidence type="ECO:0000256" key="2">
    <source>
        <dbReference type="SAM" id="SignalP"/>
    </source>
</evidence>
<dbReference type="Proteomes" id="UP000002247">
    <property type="component" value="Chromosome"/>
</dbReference>
<evidence type="ECO:0000313" key="4">
    <source>
        <dbReference type="Proteomes" id="UP000002247"/>
    </source>
</evidence>
<evidence type="ECO:0008006" key="5">
    <source>
        <dbReference type="Google" id="ProtNLM"/>
    </source>
</evidence>
<feature type="signal peptide" evidence="2">
    <location>
        <begin position="1"/>
        <end position="26"/>
    </location>
</feature>
<organism evidence="3 4">
    <name type="scientific">Segniliparus rotundus (strain ATCC BAA-972 / CDC 1076 / CIP 108378 / DSM 44985 / JCM 13578)</name>
    <dbReference type="NCBI Taxonomy" id="640132"/>
    <lineage>
        <taxon>Bacteria</taxon>
        <taxon>Bacillati</taxon>
        <taxon>Actinomycetota</taxon>
        <taxon>Actinomycetes</taxon>
        <taxon>Mycobacteriales</taxon>
        <taxon>Segniliparaceae</taxon>
        <taxon>Segniliparus</taxon>
    </lineage>
</organism>
<gene>
    <name evidence="3" type="ordered locus">Srot_1094</name>
</gene>
<dbReference type="RefSeq" id="WP_013138023.1">
    <property type="nucleotide sequence ID" value="NC_014168.1"/>
</dbReference>
<evidence type="ECO:0000256" key="1">
    <source>
        <dbReference type="SAM" id="MobiDB-lite"/>
    </source>
</evidence>
<protein>
    <recommendedName>
        <fullName evidence="5">Lipoprotein</fullName>
    </recommendedName>
</protein>
<dbReference type="HOGENOM" id="CLU_1668178_0_0_11"/>
<proteinExistence type="predicted"/>
<dbReference type="KEGG" id="srt:Srot_1094"/>
<evidence type="ECO:0000313" key="3">
    <source>
        <dbReference type="EMBL" id="ADG97567.1"/>
    </source>
</evidence>
<accession>D6ZF43</accession>
<keyword evidence="2" id="KW-0732">Signal</keyword>
<dbReference type="InterPro" id="IPR038468">
    <property type="entry name" value="MmpS_C"/>
</dbReference>
<feature type="region of interest" description="Disordered" evidence="1">
    <location>
        <begin position="138"/>
        <end position="158"/>
    </location>
</feature>
<feature type="chain" id="PRO_5038878409" description="Lipoprotein" evidence="2">
    <location>
        <begin position="27"/>
        <end position="158"/>
    </location>
</feature>
<dbReference type="Gene3D" id="2.60.40.2880">
    <property type="entry name" value="MmpS1-5, C-terminal soluble domain"/>
    <property type="match status" value="1"/>
</dbReference>
<reference evidence="3 4" key="1">
    <citation type="journal article" date="2010" name="Stand. Genomic Sci.">
        <title>Complete genome sequence of Segniliparus rotundus type strain (CDC 1076).</title>
        <authorList>
            <person name="Sikorski J."/>
            <person name="Lapidus A."/>
            <person name="Copeland A."/>
            <person name="Misra M."/>
            <person name="Glavina Del Rio T."/>
            <person name="Nolan M."/>
            <person name="Lucas S."/>
            <person name="Chen F."/>
            <person name="Tice H."/>
            <person name="Cheng J.F."/>
            <person name="Jando M."/>
            <person name="Schneider S."/>
            <person name="Bruce D."/>
            <person name="Goodwin L."/>
            <person name="Pitluck S."/>
            <person name="Liolios K."/>
            <person name="Mikhailova N."/>
            <person name="Pati A."/>
            <person name="Ivanova N."/>
            <person name="Mavromatis K."/>
            <person name="Chen A."/>
            <person name="Palaniappan K."/>
            <person name="Chertkov O."/>
            <person name="Land M."/>
            <person name="Hauser L."/>
            <person name="Chang Y.J."/>
            <person name="Jeffries C.D."/>
            <person name="Brettin T."/>
            <person name="Detter J.C."/>
            <person name="Han C."/>
            <person name="Rohde M."/>
            <person name="Goker M."/>
            <person name="Bristow J."/>
            <person name="Eisen J.A."/>
            <person name="Markowitz V."/>
            <person name="Hugenholtz P."/>
            <person name="Kyrpides N.C."/>
            <person name="Klenk H.P."/>
        </authorList>
    </citation>
    <scope>NUCLEOTIDE SEQUENCE [LARGE SCALE GENOMIC DNA]</scope>
    <source>
        <strain evidence="4">ATCC BAA-972 / CDC 1076 / CIP 108378 / DSM 44985 / JCM 13578</strain>
    </source>
</reference>
<keyword evidence="4" id="KW-1185">Reference proteome</keyword>
<dbReference type="AlphaFoldDB" id="D6ZF43"/>
<sequence>MFKTSSKTLGSLVCSVLLIGGSAACSKGGPGSSASVVTYEVTAQGEGKVRVSYLKKVPPKDTPVSATEASDYVAVEVVPLPWKKQVTLDGGSDNSFLTAAFDPSSVEIGAGGVKLPGLNSIQYSCSISALGKQIDQKQGSGTLTCEGPDAKSRVQGLN</sequence>
<name>D6ZF43_SEGRD</name>
<dbReference type="EMBL" id="CP001958">
    <property type="protein sequence ID" value="ADG97567.1"/>
    <property type="molecule type" value="Genomic_DNA"/>
</dbReference>